<accession>A0ABX1CT28</accession>
<dbReference type="RefSeq" id="WP_168134731.1">
    <property type="nucleotide sequence ID" value="NZ_JAAVJH010000006.1"/>
</dbReference>
<proteinExistence type="predicted"/>
<organism evidence="2 3">
    <name type="scientific">Sphingomonas corticis</name>
    <dbReference type="NCBI Taxonomy" id="2722791"/>
    <lineage>
        <taxon>Bacteria</taxon>
        <taxon>Pseudomonadati</taxon>
        <taxon>Pseudomonadota</taxon>
        <taxon>Alphaproteobacteria</taxon>
        <taxon>Sphingomonadales</taxon>
        <taxon>Sphingomonadaceae</taxon>
        <taxon>Sphingomonas</taxon>
    </lineage>
</organism>
<comment type="caution">
    <text evidence="2">The sequence shown here is derived from an EMBL/GenBank/DDBJ whole genome shotgun (WGS) entry which is preliminary data.</text>
</comment>
<dbReference type="EMBL" id="JAAVJH010000006">
    <property type="protein sequence ID" value="NJR79175.1"/>
    <property type="molecule type" value="Genomic_DNA"/>
</dbReference>
<sequence>MSGAIALRVPSVSKEPAHGLLARTATRLRLTPATLAADLGLEISALARGEGLDRFATAIGIDAVTLSRSTASRGSRPGQLTLMGETLGRGDLSVSPRRRCPRCLAEDRSAARAGGLAERYAAWHRPWWDATMVLSCPIHRSLLVGACDACGEQVDWRSPSVDVCRCGAPLWLEHDGGSLRCDGDAYLLARLEGGAREAVPLLDALTLARAAAVMGRLGQCGLGFATSRPTVAAADLVGLTADGFHTALTVETSFPSVLDDVVAGAGGDAVGLMASYGWTYRSWLAPPGGDHSGGILRDALLRHAAGRGIIATDELQASENAVTLGEASDMLGMGHERTRRIATRAGLVPTGSRRGVNFAIDRDAAQELARRLGSLVDGRTAAMLLGIGRSQFRSLVAVGFVAPDEEAGRLGSGALYDVERLVAWVASLAVGVPDLSRTPASCLPLPTACRNFSVSLIDVCHAISSGTLTPIGVRGEKGRLTSIVVSCREMKALRDPDPLTVGGVARSLTIHPEAASALVRAGLLGPAGTVTDQGLVDFTSANATPRDLAGEFGTSPRSVVARLRRAEIAPKLSPPAFRQLFYDRTTARAALLVDLPSAGRS</sequence>
<keyword evidence="3" id="KW-1185">Reference proteome</keyword>
<evidence type="ECO:0000259" key="1">
    <source>
        <dbReference type="Pfam" id="PF06527"/>
    </source>
</evidence>
<evidence type="ECO:0000313" key="3">
    <source>
        <dbReference type="Proteomes" id="UP000732399"/>
    </source>
</evidence>
<name>A0ABX1CT28_9SPHN</name>
<dbReference type="Proteomes" id="UP000732399">
    <property type="component" value="Unassembled WGS sequence"/>
</dbReference>
<dbReference type="Pfam" id="PF06527">
    <property type="entry name" value="TniQ"/>
    <property type="match status" value="1"/>
</dbReference>
<gene>
    <name evidence="2" type="ORF">HBH26_11325</name>
</gene>
<dbReference type="InterPro" id="IPR009492">
    <property type="entry name" value="TniQ"/>
</dbReference>
<evidence type="ECO:0000313" key="2">
    <source>
        <dbReference type="EMBL" id="NJR79175.1"/>
    </source>
</evidence>
<protein>
    <recommendedName>
        <fullName evidence="1">TniQ domain-containing protein</fullName>
    </recommendedName>
</protein>
<feature type="domain" description="TniQ" evidence="1">
    <location>
        <begin position="8"/>
        <end position="143"/>
    </location>
</feature>
<reference evidence="2 3" key="1">
    <citation type="submission" date="2020-03" db="EMBL/GenBank/DDBJ databases">
        <authorList>
            <person name="Wang L."/>
            <person name="He N."/>
            <person name="Li Y."/>
            <person name="Fang Y."/>
            <person name="Zhang F."/>
        </authorList>
    </citation>
    <scope>NUCLEOTIDE SEQUENCE [LARGE SCALE GENOMIC DNA]</scope>
    <source>
        <strain evidence="2 3">36D10-4-7</strain>
    </source>
</reference>